<evidence type="ECO:0000259" key="2">
    <source>
        <dbReference type="Pfam" id="PF20231"/>
    </source>
</evidence>
<dbReference type="InterPro" id="IPR046496">
    <property type="entry name" value="DUF6589"/>
</dbReference>
<organism evidence="3 4">
    <name type="scientific">Mycena indigotica</name>
    <dbReference type="NCBI Taxonomy" id="2126181"/>
    <lineage>
        <taxon>Eukaryota</taxon>
        <taxon>Fungi</taxon>
        <taxon>Dikarya</taxon>
        <taxon>Basidiomycota</taxon>
        <taxon>Agaricomycotina</taxon>
        <taxon>Agaricomycetes</taxon>
        <taxon>Agaricomycetidae</taxon>
        <taxon>Agaricales</taxon>
        <taxon>Marasmiineae</taxon>
        <taxon>Mycenaceae</taxon>
        <taxon>Mycena</taxon>
    </lineage>
</organism>
<evidence type="ECO:0000313" key="4">
    <source>
        <dbReference type="Proteomes" id="UP000636479"/>
    </source>
</evidence>
<dbReference type="Pfam" id="PF20231">
    <property type="entry name" value="DUF6589"/>
    <property type="match status" value="1"/>
</dbReference>
<dbReference type="Proteomes" id="UP000636479">
    <property type="component" value="Unassembled WGS sequence"/>
</dbReference>
<gene>
    <name evidence="3" type="ORF">MIND_01347800</name>
</gene>
<evidence type="ECO:0000256" key="1">
    <source>
        <dbReference type="SAM" id="Coils"/>
    </source>
</evidence>
<dbReference type="OrthoDB" id="5424058at2759"/>
<dbReference type="EMBL" id="JACAZF010000016">
    <property type="protein sequence ID" value="KAF7289742.1"/>
    <property type="molecule type" value="Genomic_DNA"/>
</dbReference>
<evidence type="ECO:0000313" key="3">
    <source>
        <dbReference type="EMBL" id="KAF7289742.1"/>
    </source>
</evidence>
<feature type="coiled-coil region" evidence="1">
    <location>
        <begin position="32"/>
        <end position="66"/>
    </location>
</feature>
<dbReference type="AlphaFoldDB" id="A0A8H6VPX3"/>
<protein>
    <recommendedName>
        <fullName evidence="2">DUF6589 domain-containing protein</fullName>
    </recommendedName>
</protein>
<name>A0A8H6VPX3_9AGAR</name>
<sequence length="496" mass="55573">MTVRQLRGSQYTPDKRLVDNANELLSVKAVQAKEAQQQKVENDRQMRAQEREATRLLREKEAVQASQEAARESEASETLKAHGVVKQILGDPEDGGFGFGSLKQFFDALWRPGGDRATSSLLSKYVEKHGADHARNMFRRSNQARDDYISEELAKILQKEGRAIQALLTREWTTSVTDLLQQFSMEDLTVQLEQVAPTLWETLGLVSTPDQSTRRQSSGDNRRDKSLVFTTICALVSVLRSQKANNFQMVVGLFLLGSGASKREISVLAHAGLSISYALIIDHVKKLSTEGLVTIQEVFRTSMVQIVWDNLNIAFRIAEQRMGSKNHFDSGTTATMIPVFDPATGKHAAHGTLPLETNPSRERTLPVLDWTADDILPSPQEAEQISQTCLWQLKRIALEHIPGVTDVLRESLGECPTVHQIPLHKTEQYPLPAMKLDESSLDGTIEVYETILRNIGVNDEALRKHGIMFDDGDLLTDSLKEKVYFQSAIKYSTDWC</sequence>
<proteinExistence type="predicted"/>
<keyword evidence="4" id="KW-1185">Reference proteome</keyword>
<accession>A0A8H6VPX3</accession>
<dbReference type="GeneID" id="59352431"/>
<dbReference type="RefSeq" id="XP_037213471.1">
    <property type="nucleotide sequence ID" value="XM_037369915.1"/>
</dbReference>
<feature type="domain" description="DUF6589" evidence="2">
    <location>
        <begin position="371"/>
        <end position="480"/>
    </location>
</feature>
<comment type="caution">
    <text evidence="3">The sequence shown here is derived from an EMBL/GenBank/DDBJ whole genome shotgun (WGS) entry which is preliminary data.</text>
</comment>
<reference evidence="3" key="1">
    <citation type="submission" date="2020-05" db="EMBL/GenBank/DDBJ databases">
        <title>Mycena genomes resolve the evolution of fungal bioluminescence.</title>
        <authorList>
            <person name="Tsai I.J."/>
        </authorList>
    </citation>
    <scope>NUCLEOTIDE SEQUENCE</scope>
    <source>
        <strain evidence="3">171206Taipei</strain>
    </source>
</reference>
<keyword evidence="1" id="KW-0175">Coiled coil</keyword>